<accession>A0ABN9US02</accession>
<feature type="compositionally biased region" description="Low complexity" evidence="2">
    <location>
        <begin position="1"/>
        <end position="13"/>
    </location>
</feature>
<feature type="region of interest" description="Disordered" evidence="2">
    <location>
        <begin position="278"/>
        <end position="302"/>
    </location>
</feature>
<name>A0ABN9US02_9DINO</name>
<organism evidence="4 5">
    <name type="scientific">Prorocentrum cordatum</name>
    <dbReference type="NCBI Taxonomy" id="2364126"/>
    <lineage>
        <taxon>Eukaryota</taxon>
        <taxon>Sar</taxon>
        <taxon>Alveolata</taxon>
        <taxon>Dinophyceae</taxon>
        <taxon>Prorocentrales</taxon>
        <taxon>Prorocentraceae</taxon>
        <taxon>Prorocentrum</taxon>
    </lineage>
</organism>
<feature type="transmembrane region" description="Helical" evidence="3">
    <location>
        <begin position="440"/>
        <end position="463"/>
    </location>
</feature>
<evidence type="ECO:0008006" key="6">
    <source>
        <dbReference type="Google" id="ProtNLM"/>
    </source>
</evidence>
<feature type="transmembrane region" description="Helical" evidence="3">
    <location>
        <begin position="184"/>
        <end position="203"/>
    </location>
</feature>
<proteinExistence type="inferred from homology"/>
<protein>
    <recommendedName>
        <fullName evidence="6">Solute carrier family 40 protein</fullName>
    </recommendedName>
</protein>
<feature type="compositionally biased region" description="Basic and acidic residues" evidence="2">
    <location>
        <begin position="280"/>
        <end position="302"/>
    </location>
</feature>
<keyword evidence="5" id="KW-1185">Reference proteome</keyword>
<dbReference type="SUPFAM" id="SSF103473">
    <property type="entry name" value="MFS general substrate transporter"/>
    <property type="match status" value="1"/>
</dbReference>
<keyword evidence="3" id="KW-1133">Transmembrane helix</keyword>
<feature type="transmembrane region" description="Helical" evidence="3">
    <location>
        <begin position="334"/>
        <end position="357"/>
    </location>
</feature>
<dbReference type="EMBL" id="CAUYUJ010016102">
    <property type="protein sequence ID" value="CAK0861866.1"/>
    <property type="molecule type" value="Genomic_DNA"/>
</dbReference>
<feature type="transmembrane region" description="Helical" evidence="3">
    <location>
        <begin position="126"/>
        <end position="147"/>
    </location>
</feature>
<feature type="compositionally biased region" description="Polar residues" evidence="2">
    <location>
        <begin position="40"/>
        <end position="51"/>
    </location>
</feature>
<feature type="transmembrane region" description="Helical" evidence="3">
    <location>
        <begin position="399"/>
        <end position="419"/>
    </location>
</feature>
<feature type="transmembrane region" description="Helical" evidence="3">
    <location>
        <begin position="159"/>
        <end position="177"/>
    </location>
</feature>
<dbReference type="InterPro" id="IPR036259">
    <property type="entry name" value="MFS_trans_sf"/>
</dbReference>
<dbReference type="Gene3D" id="1.20.1250.20">
    <property type="entry name" value="MFS general substrate transporter like domains"/>
    <property type="match status" value="1"/>
</dbReference>
<keyword evidence="3" id="KW-0812">Transmembrane</keyword>
<evidence type="ECO:0000256" key="3">
    <source>
        <dbReference type="SAM" id="Phobius"/>
    </source>
</evidence>
<feature type="region of interest" description="Disordered" evidence="2">
    <location>
        <begin position="1"/>
        <end position="63"/>
    </location>
</feature>
<evidence type="ECO:0000313" key="5">
    <source>
        <dbReference type="Proteomes" id="UP001189429"/>
    </source>
</evidence>
<dbReference type="PANTHER" id="PTHR19444:SF13">
    <property type="entry name" value="PROTEIN UNC-93 HOMOLOG A"/>
    <property type="match status" value="1"/>
</dbReference>
<gene>
    <name evidence="4" type="ORF">PCOR1329_LOCUS50420</name>
</gene>
<dbReference type="Proteomes" id="UP001189429">
    <property type="component" value="Unassembled WGS sequence"/>
</dbReference>
<evidence type="ECO:0000256" key="2">
    <source>
        <dbReference type="SAM" id="MobiDB-lite"/>
    </source>
</evidence>
<evidence type="ECO:0000256" key="1">
    <source>
        <dbReference type="ARBA" id="ARBA00009172"/>
    </source>
</evidence>
<comment type="caution">
    <text evidence="4">The sequence shown here is derived from an EMBL/GenBank/DDBJ whole genome shotgun (WGS) entry which is preliminary data.</text>
</comment>
<evidence type="ECO:0000313" key="4">
    <source>
        <dbReference type="EMBL" id="CAK0861866.1"/>
    </source>
</evidence>
<feature type="transmembrane region" description="Helical" evidence="3">
    <location>
        <begin position="215"/>
        <end position="233"/>
    </location>
</feature>
<keyword evidence="3" id="KW-0472">Membrane</keyword>
<reference evidence="4" key="1">
    <citation type="submission" date="2023-10" db="EMBL/GenBank/DDBJ databases">
        <authorList>
            <person name="Chen Y."/>
            <person name="Shah S."/>
            <person name="Dougan E. K."/>
            <person name="Thang M."/>
            <person name="Chan C."/>
        </authorList>
    </citation>
    <scope>NUCLEOTIDE SEQUENCE [LARGE SCALE GENOMIC DNA]</scope>
</reference>
<sequence>MALAAPAAAAAAPRRGVGRTDPSSQGLASADRMRPRPPSVQAQESLAQTSPFREARRKGAGARAASTGAAVAAALRGPRGPAHRVGAAEGRTLVLRRAGAAAVPEAAPGGPGEPSAADIRENFERVALLFALNHGVVTTPLGVASSLLAPEVANTGNGVLFSATLLSSLLLGAPVVGGFGAKQGLLAGMLLYCVYVGCFGLAVLCDPGAPEQWQLFLAGSGSGGLAAGVLWTAQGSYLSSSVAALAAADPPRGAPRASPPCLTGAIPRRVYSDALGLDQEGAKEDPGRDRDVSSAELSREARRAQKHAGSGCPWAAAVQVLEVVSKLGFSALQALGLGAELVALGYFLIGAAALAGATSAYDLSPSGGLVGPRGVDAGRAPAAATAKVTAAVSLWSDPVLWLLAPTNLTFGFCAAYIRFAPACGRYMNGFVNGTYATQELGRSAVAGLTAVTALAAALLAQVYGPLSGRFGKGLVLCVGALSFAAIPLATPLLGCCDGWGWGVLALYLLQGSGRAVYESTNRAVFSDLFRAFQGERTEGAFANCQLQSSLAFALCFFLQGSLAGGQLQGAVVALALLTPPGFLLAERSTREKMLTFTSQAKRDARLERAALTQARAVEELANQIDQVTLARQSKDDAVDALCSSLVKTSWMEVFGSFPEHSHDMDLVPATKPEDTENQCQTERLNDAHDSTAEGDASDRKPPGCAAIWIDKSDQSLDSARLRSSFPLGGMIADIELRDGHAVVQCEKQRLLTAPP</sequence>
<dbReference type="InterPro" id="IPR051951">
    <property type="entry name" value="UNC-93_regulatory"/>
</dbReference>
<dbReference type="PANTHER" id="PTHR19444">
    <property type="entry name" value="UNC-93 RELATED"/>
    <property type="match status" value="1"/>
</dbReference>
<comment type="similarity">
    <text evidence="1">Belongs to the unc-93 family.</text>
</comment>